<gene>
    <name evidence="1" type="ORF">AKL17_2392</name>
</gene>
<proteinExistence type="predicted"/>
<dbReference type="RefSeq" id="WP_066813516.1">
    <property type="nucleotide sequence ID" value="NZ_CP012661.1"/>
</dbReference>
<dbReference type="STRING" id="1335048.AKL17_2392"/>
<dbReference type="AlphaFoldDB" id="A0A159Z5G2"/>
<dbReference type="KEGG" id="daa:AKL17_2392"/>
<dbReference type="Proteomes" id="UP000076128">
    <property type="component" value="Chromosome"/>
</dbReference>
<name>A0A159Z5G2_9RHOB</name>
<evidence type="ECO:0000313" key="2">
    <source>
        <dbReference type="Proteomes" id="UP000076128"/>
    </source>
</evidence>
<accession>A0A159Z5G2</accession>
<keyword evidence="2" id="KW-1185">Reference proteome</keyword>
<protein>
    <submittedName>
        <fullName evidence="1">Uncharacterized protein</fullName>
    </submittedName>
</protein>
<sequence>MQGGATIDFVTVCFRTELPLLRLQARSMDRFLDPAGVGRILVIANDEDEAACIAAFEAIRPDWGRHAPRVEFVRGTSLMPLRFRGPLDRLERAWVSGPRCAWRHWRDRLMGKPRTVYGWALNSGWLMQQAFKLYAARRVTASHAVILDAKNFFVAPVGAGLFVTPDGRARAAMVPPIPKVRIWAEASARRIGGALTPRETMPDSTTPVVLRTEDFVAGLDRIERAVGPLECFFARRSAQSTEFMMLYAATGGGNAAWEARFAPIEAPWIYHLSATGPGDLARELAACATRAEPILALHRRWLFRIGAEDRAALSRYLVGRGLFAGEGEVEDFLAT</sequence>
<dbReference type="OrthoDB" id="7068290at2"/>
<dbReference type="EMBL" id="CP012661">
    <property type="protein sequence ID" value="AMY69638.1"/>
    <property type="molecule type" value="Genomic_DNA"/>
</dbReference>
<organism evidence="1 2">
    <name type="scientific">Frigidibacter mobilis</name>
    <dbReference type="NCBI Taxonomy" id="1335048"/>
    <lineage>
        <taxon>Bacteria</taxon>
        <taxon>Pseudomonadati</taxon>
        <taxon>Pseudomonadota</taxon>
        <taxon>Alphaproteobacteria</taxon>
        <taxon>Rhodobacterales</taxon>
        <taxon>Paracoccaceae</taxon>
        <taxon>Frigidibacter</taxon>
    </lineage>
</organism>
<evidence type="ECO:0000313" key="1">
    <source>
        <dbReference type="EMBL" id="AMY69638.1"/>
    </source>
</evidence>
<dbReference type="Pfam" id="PF20102">
    <property type="entry name" value="DUF6492"/>
    <property type="match status" value="1"/>
</dbReference>
<reference evidence="1 2" key="1">
    <citation type="submission" date="2015-09" db="EMBL/GenBank/DDBJ databases">
        <title>Complete genome sequence of Defluviimonas alba cai42t isolated from an oilfield in Xinjiang.</title>
        <authorList>
            <person name="Geng S."/>
            <person name="Pan X."/>
            <person name="Wu X."/>
        </authorList>
    </citation>
    <scope>NUCLEOTIDE SEQUENCE [LARGE SCALE GENOMIC DNA]</scope>
    <source>
        <strain evidence="2">cai42</strain>
    </source>
</reference>
<dbReference type="InterPro" id="IPR045499">
    <property type="entry name" value="DUF6492"/>
</dbReference>